<evidence type="ECO:0000256" key="4">
    <source>
        <dbReference type="ARBA" id="ARBA00022982"/>
    </source>
</evidence>
<proteinExistence type="predicted"/>
<name>A0A0D2EFW5_9EURO</name>
<keyword evidence="6 8" id="KW-0472">Membrane</keyword>
<dbReference type="STRING" id="348802.A0A0D2EFW5"/>
<keyword evidence="9" id="KW-0732">Signal</keyword>
<dbReference type="RefSeq" id="XP_013314922.1">
    <property type="nucleotide sequence ID" value="XM_013459468.1"/>
</dbReference>
<evidence type="ECO:0000256" key="2">
    <source>
        <dbReference type="ARBA" id="ARBA00022448"/>
    </source>
</evidence>
<feature type="signal peptide" evidence="9">
    <location>
        <begin position="1"/>
        <end position="25"/>
    </location>
</feature>
<evidence type="ECO:0000256" key="3">
    <source>
        <dbReference type="ARBA" id="ARBA00022692"/>
    </source>
</evidence>
<dbReference type="EMBL" id="KN847320">
    <property type="protein sequence ID" value="KIW54338.1"/>
    <property type="molecule type" value="Genomic_DNA"/>
</dbReference>
<feature type="compositionally biased region" description="Basic and acidic residues" evidence="7">
    <location>
        <begin position="271"/>
        <end position="280"/>
    </location>
</feature>
<evidence type="ECO:0000256" key="9">
    <source>
        <dbReference type="SAM" id="SignalP"/>
    </source>
</evidence>
<gene>
    <name evidence="11" type="ORF">PV05_06702</name>
</gene>
<keyword evidence="5 8" id="KW-1133">Transmembrane helix</keyword>
<dbReference type="HOGENOM" id="CLU_065428_0_0_1"/>
<reference evidence="11 12" key="1">
    <citation type="submission" date="2015-01" db="EMBL/GenBank/DDBJ databases">
        <title>The Genome Sequence of Exophiala xenobiotica CBS118157.</title>
        <authorList>
            <consortium name="The Broad Institute Genomics Platform"/>
            <person name="Cuomo C."/>
            <person name="de Hoog S."/>
            <person name="Gorbushina A."/>
            <person name="Stielow B."/>
            <person name="Teixiera M."/>
            <person name="Abouelleil A."/>
            <person name="Chapman S.B."/>
            <person name="Priest M."/>
            <person name="Young S.K."/>
            <person name="Wortman J."/>
            <person name="Nusbaum C."/>
            <person name="Birren B."/>
        </authorList>
    </citation>
    <scope>NUCLEOTIDE SEQUENCE [LARGE SCALE GENOMIC DNA]</scope>
    <source>
        <strain evidence="11 12">CBS 118157</strain>
    </source>
</reference>
<accession>A0A0D2EFW5</accession>
<evidence type="ECO:0000313" key="12">
    <source>
        <dbReference type="Proteomes" id="UP000054342"/>
    </source>
</evidence>
<sequence length="303" mass="32840">MALSATRGMALPLFSTILLLTTANAQFGGFGGGNGNGSPPWANGNDGGDDNDNGGSSSTAGSGYIQGGVFDSQAEYNKANRILITHAVLASLVWVIFIPSLAILLRLNIKNPIVLRIHAFGQVLSYLILIVAAGMGVWLAQQFEDYGVWNNPHPRLGLAILALAFFQPIFGFVHHRLYKKRARNVEAGRPTKPPGRTPIGRAHLWLGRILIVLAIINGGLGIRLASNSPFQTESQTRTAGIAYGVVAAIMTLLYIVFVIAFEIRRARHLTQEQKNRDEATATKSTLPTYDESEESVGRSSRYR</sequence>
<dbReference type="PANTHER" id="PTHR47797">
    <property type="entry name" value="DEHYDROGENASE, PUTATIVE (AFU_ORTHOLOGUE AFUA_8G05805)-RELATED"/>
    <property type="match status" value="1"/>
</dbReference>
<comment type="subcellular location">
    <subcellularLocation>
        <location evidence="1">Membrane</location>
    </subcellularLocation>
</comment>
<feature type="transmembrane region" description="Helical" evidence="8">
    <location>
        <begin position="199"/>
        <end position="220"/>
    </location>
</feature>
<dbReference type="OrthoDB" id="19261at2759"/>
<protein>
    <recommendedName>
        <fullName evidence="10">Cytochrome b561 domain-containing protein</fullName>
    </recommendedName>
</protein>
<feature type="transmembrane region" description="Helical" evidence="8">
    <location>
        <begin position="117"/>
        <end position="138"/>
    </location>
</feature>
<dbReference type="PANTHER" id="PTHR47797:SF1">
    <property type="entry name" value="CYTOCHROME B561 DOMAIN-CONTAINING PROTEIN-RELATED"/>
    <property type="match status" value="1"/>
</dbReference>
<keyword evidence="12" id="KW-1185">Reference proteome</keyword>
<keyword evidence="3 8" id="KW-0812">Transmembrane</keyword>
<feature type="region of interest" description="Disordered" evidence="7">
    <location>
        <begin position="271"/>
        <end position="303"/>
    </location>
</feature>
<evidence type="ECO:0000256" key="6">
    <source>
        <dbReference type="ARBA" id="ARBA00023136"/>
    </source>
</evidence>
<evidence type="ECO:0000259" key="10">
    <source>
        <dbReference type="PROSITE" id="PS50939"/>
    </source>
</evidence>
<keyword evidence="2" id="KW-0813">Transport</keyword>
<organism evidence="11 12">
    <name type="scientific">Exophiala xenobiotica</name>
    <dbReference type="NCBI Taxonomy" id="348802"/>
    <lineage>
        <taxon>Eukaryota</taxon>
        <taxon>Fungi</taxon>
        <taxon>Dikarya</taxon>
        <taxon>Ascomycota</taxon>
        <taxon>Pezizomycotina</taxon>
        <taxon>Eurotiomycetes</taxon>
        <taxon>Chaetothyriomycetidae</taxon>
        <taxon>Chaetothyriales</taxon>
        <taxon>Herpotrichiellaceae</taxon>
        <taxon>Exophiala</taxon>
    </lineage>
</organism>
<feature type="transmembrane region" description="Helical" evidence="8">
    <location>
        <begin position="240"/>
        <end position="261"/>
    </location>
</feature>
<dbReference type="SMART" id="SM00665">
    <property type="entry name" value="B561"/>
    <property type="match status" value="1"/>
</dbReference>
<keyword evidence="4" id="KW-0249">Electron transport</keyword>
<evidence type="ECO:0000256" key="8">
    <source>
        <dbReference type="SAM" id="Phobius"/>
    </source>
</evidence>
<dbReference type="AlphaFoldDB" id="A0A0D2EFW5"/>
<dbReference type="GeneID" id="25328610"/>
<feature type="transmembrane region" description="Helical" evidence="8">
    <location>
        <begin position="158"/>
        <end position="178"/>
    </location>
</feature>
<dbReference type="PROSITE" id="PS50939">
    <property type="entry name" value="CYTOCHROME_B561"/>
    <property type="match status" value="1"/>
</dbReference>
<feature type="domain" description="Cytochrome b561" evidence="10">
    <location>
        <begin position="50"/>
        <end position="266"/>
    </location>
</feature>
<dbReference type="InterPro" id="IPR006593">
    <property type="entry name" value="Cyt_b561/ferric_Rdtase_TM"/>
</dbReference>
<dbReference type="Gene3D" id="1.20.120.1770">
    <property type="match status" value="1"/>
</dbReference>
<dbReference type="GO" id="GO:0016020">
    <property type="term" value="C:membrane"/>
    <property type="evidence" value="ECO:0007669"/>
    <property type="project" value="UniProtKB-SubCell"/>
</dbReference>
<feature type="chain" id="PRO_5002252224" description="Cytochrome b561 domain-containing protein" evidence="9">
    <location>
        <begin position="26"/>
        <end position="303"/>
    </location>
</feature>
<evidence type="ECO:0000256" key="1">
    <source>
        <dbReference type="ARBA" id="ARBA00004370"/>
    </source>
</evidence>
<feature type="transmembrane region" description="Helical" evidence="8">
    <location>
        <begin position="82"/>
        <end position="105"/>
    </location>
</feature>
<feature type="region of interest" description="Disordered" evidence="7">
    <location>
        <begin position="36"/>
        <end position="57"/>
    </location>
</feature>
<evidence type="ECO:0000313" key="11">
    <source>
        <dbReference type="EMBL" id="KIW54338.1"/>
    </source>
</evidence>
<dbReference type="Proteomes" id="UP000054342">
    <property type="component" value="Unassembled WGS sequence"/>
</dbReference>
<evidence type="ECO:0000256" key="5">
    <source>
        <dbReference type="ARBA" id="ARBA00022989"/>
    </source>
</evidence>
<evidence type="ECO:0000256" key="7">
    <source>
        <dbReference type="SAM" id="MobiDB-lite"/>
    </source>
</evidence>
<dbReference type="CDD" id="cd08760">
    <property type="entry name" value="Cyt_b561_FRRS1_like"/>
    <property type="match status" value="1"/>
</dbReference>